<reference evidence="1 2" key="1">
    <citation type="submission" date="2021-06" db="EMBL/GenBank/DDBJ databases">
        <authorList>
            <person name="Palmer J.M."/>
        </authorList>
    </citation>
    <scope>NUCLEOTIDE SEQUENCE [LARGE SCALE GENOMIC DNA]</scope>
    <source>
        <strain evidence="1 2">CL_MEX2019</strain>
        <tissue evidence="1">Muscle</tissue>
    </source>
</reference>
<evidence type="ECO:0000313" key="2">
    <source>
        <dbReference type="Proteomes" id="UP001352852"/>
    </source>
</evidence>
<dbReference type="Proteomes" id="UP001352852">
    <property type="component" value="Unassembled WGS sequence"/>
</dbReference>
<accession>A0ABU7EQS9</accession>
<keyword evidence="2" id="KW-1185">Reference proteome</keyword>
<organism evidence="1 2">
    <name type="scientific">Characodon lateralis</name>
    <dbReference type="NCBI Taxonomy" id="208331"/>
    <lineage>
        <taxon>Eukaryota</taxon>
        <taxon>Metazoa</taxon>
        <taxon>Chordata</taxon>
        <taxon>Craniata</taxon>
        <taxon>Vertebrata</taxon>
        <taxon>Euteleostomi</taxon>
        <taxon>Actinopterygii</taxon>
        <taxon>Neopterygii</taxon>
        <taxon>Teleostei</taxon>
        <taxon>Neoteleostei</taxon>
        <taxon>Acanthomorphata</taxon>
        <taxon>Ovalentaria</taxon>
        <taxon>Atherinomorphae</taxon>
        <taxon>Cyprinodontiformes</taxon>
        <taxon>Goodeidae</taxon>
        <taxon>Characodon</taxon>
    </lineage>
</organism>
<sequence length="135" mass="15208">MSGLSFLISSKIPYLLKLKNVSSTQQLSPFWALLSLLIKSLWNPLRPQQCLSGLLQLIASSSKDFWALPTFTVGLSAITVRWGPPSMHSPHLKYIQYNQAEKAFTRLKSLFTTAPVLHTHDPEKQFILRVEARGS</sequence>
<gene>
    <name evidence="1" type="ORF">CHARACLAT_004194</name>
</gene>
<protein>
    <submittedName>
        <fullName evidence="1">Uncharacterized protein</fullName>
    </submittedName>
</protein>
<name>A0ABU7EQS9_9TELE</name>
<dbReference type="EMBL" id="JAHUTJ010065768">
    <property type="protein sequence ID" value="MED6289568.1"/>
    <property type="molecule type" value="Genomic_DNA"/>
</dbReference>
<comment type="caution">
    <text evidence="1">The sequence shown here is derived from an EMBL/GenBank/DDBJ whole genome shotgun (WGS) entry which is preliminary data.</text>
</comment>
<proteinExistence type="predicted"/>
<evidence type="ECO:0000313" key="1">
    <source>
        <dbReference type="EMBL" id="MED6289568.1"/>
    </source>
</evidence>